<proteinExistence type="predicted"/>
<evidence type="ECO:0000313" key="1">
    <source>
        <dbReference type="EMBL" id="KAF6753207.1"/>
    </source>
</evidence>
<organism evidence="1 2">
    <name type="scientific">Ephemerocybe angulata</name>
    <dbReference type="NCBI Taxonomy" id="980116"/>
    <lineage>
        <taxon>Eukaryota</taxon>
        <taxon>Fungi</taxon>
        <taxon>Dikarya</taxon>
        <taxon>Basidiomycota</taxon>
        <taxon>Agaricomycotina</taxon>
        <taxon>Agaricomycetes</taxon>
        <taxon>Agaricomycetidae</taxon>
        <taxon>Agaricales</taxon>
        <taxon>Agaricineae</taxon>
        <taxon>Psathyrellaceae</taxon>
        <taxon>Ephemerocybe</taxon>
    </lineage>
</organism>
<comment type="caution">
    <text evidence="1">The sequence shown here is derived from an EMBL/GenBank/DDBJ whole genome shotgun (WGS) entry which is preliminary data.</text>
</comment>
<dbReference type="AlphaFoldDB" id="A0A8H6HVS2"/>
<dbReference type="OrthoDB" id="3048011at2759"/>
<dbReference type="EMBL" id="JACGCI010000040">
    <property type="protein sequence ID" value="KAF6753207.1"/>
    <property type="molecule type" value="Genomic_DNA"/>
</dbReference>
<dbReference type="Proteomes" id="UP000521943">
    <property type="component" value="Unassembled WGS sequence"/>
</dbReference>
<gene>
    <name evidence="1" type="ORF">DFP72DRAFT_814342</name>
</gene>
<accession>A0A8H6HVS2</accession>
<evidence type="ECO:0000313" key="2">
    <source>
        <dbReference type="Proteomes" id="UP000521943"/>
    </source>
</evidence>
<name>A0A8H6HVS2_9AGAR</name>
<sequence length="484" mass="55252">MDAQFSPEPSCTLNLDILELILYEHRNDHATLAASALASQSLLQIARKFLYRSVSLDYCENPYGHDQQRRLRASLSTNTHLCTYIRTLRLSLPGKKSRDRVLDAILRGLKRVESLHVIGAGMDAADAVTDERYLVPLLDRDHHHYSSTAILNATPSNAVARQEVELAGNGSVEEALKKVFALKSLRKVTLENIYPLDEMFVGCFAELKHLELISVEGHGMLPLEVQTRSERGWEERRGERVQRRKVQLEYLVLNLEHLKPVLDVIYGHTHKEWDERCAVEGGECSSTLDLSGLKQAHVYVWDSDDGHGIWSILHTARRSLERLTLRYFQYTEEHFPYHLGFENLHSLVLGTHTFSIHDDPFRPLILFLNDPAKFSCLRKVKISFDLWGCESSDTSWKEVSGYRGWAELDECFAALDVGCSKGSAACTNANAQLESVVFELWCSAGYKTIIYHSRRVNFSLEASLLTMIRKELPYLKRNRNFMLL</sequence>
<keyword evidence="2" id="KW-1185">Reference proteome</keyword>
<protein>
    <submittedName>
        <fullName evidence="1">Uncharacterized protein</fullName>
    </submittedName>
</protein>
<reference evidence="1 2" key="1">
    <citation type="submission" date="2020-07" db="EMBL/GenBank/DDBJ databases">
        <title>Comparative genomics of pyrophilous fungi reveals a link between fire events and developmental genes.</title>
        <authorList>
            <consortium name="DOE Joint Genome Institute"/>
            <person name="Steindorff A.S."/>
            <person name="Carver A."/>
            <person name="Calhoun S."/>
            <person name="Stillman K."/>
            <person name="Liu H."/>
            <person name="Lipzen A."/>
            <person name="Pangilinan J."/>
            <person name="Labutti K."/>
            <person name="Bruns T.D."/>
            <person name="Grigoriev I.V."/>
        </authorList>
    </citation>
    <scope>NUCLEOTIDE SEQUENCE [LARGE SCALE GENOMIC DNA]</scope>
    <source>
        <strain evidence="1 2">CBS 144469</strain>
    </source>
</reference>